<reference evidence="3" key="2">
    <citation type="submission" date="2021-03" db="UniProtKB">
        <authorList>
            <consortium name="EnsemblPlants"/>
        </authorList>
    </citation>
    <scope>IDENTIFICATION</scope>
</reference>
<keyword evidence="4" id="KW-1185">Reference proteome</keyword>
<feature type="compositionally biased region" description="Pro residues" evidence="1">
    <location>
        <begin position="1"/>
        <end position="11"/>
    </location>
</feature>
<dbReference type="Pfam" id="PF07727">
    <property type="entry name" value="RVT_2"/>
    <property type="match status" value="2"/>
</dbReference>
<dbReference type="EMBL" id="UZAU01000395">
    <property type="status" value="NOT_ANNOTATED_CDS"/>
    <property type="molecule type" value="Genomic_DNA"/>
</dbReference>
<name>A0A803PDQ6_CANSA</name>
<feature type="compositionally biased region" description="Polar residues" evidence="1">
    <location>
        <begin position="13"/>
        <end position="43"/>
    </location>
</feature>
<evidence type="ECO:0000313" key="3">
    <source>
        <dbReference type="EnsemblPlants" id="cds.evm.model.04.1587"/>
    </source>
</evidence>
<dbReference type="OMA" id="ATMNTEF"/>
<dbReference type="AlphaFoldDB" id="A0A803PDQ6"/>
<dbReference type="Proteomes" id="UP000596661">
    <property type="component" value="Chromosome 4"/>
</dbReference>
<dbReference type="CDD" id="cd09272">
    <property type="entry name" value="RNase_HI_RT_Ty1"/>
    <property type="match status" value="1"/>
</dbReference>
<organism evidence="3 4">
    <name type="scientific">Cannabis sativa</name>
    <name type="common">Hemp</name>
    <name type="synonym">Marijuana</name>
    <dbReference type="NCBI Taxonomy" id="3483"/>
    <lineage>
        <taxon>Eukaryota</taxon>
        <taxon>Viridiplantae</taxon>
        <taxon>Streptophyta</taxon>
        <taxon>Embryophyta</taxon>
        <taxon>Tracheophyta</taxon>
        <taxon>Spermatophyta</taxon>
        <taxon>Magnoliopsida</taxon>
        <taxon>eudicotyledons</taxon>
        <taxon>Gunneridae</taxon>
        <taxon>Pentapetalae</taxon>
        <taxon>rosids</taxon>
        <taxon>fabids</taxon>
        <taxon>Rosales</taxon>
        <taxon>Cannabaceae</taxon>
        <taxon>Cannabis</taxon>
    </lineage>
</organism>
<proteinExistence type="predicted"/>
<sequence length="529" mass="59151">MSMPIPVPPCTIPINSTNNDTRVPSSTFSPNNDLSIPLPTSSDGLPINPSVPSSLPNDPTSTTIPLDKTNVIPTPSVGRTHQMKTRSQSGITKPKAYLATRHPLPESLIPTEPKSLKAALSDPKWLATMNTEFKALTNQKTWTLVPFTKDMQVITSKWVHRVKLNKDGSLDRCKSRLVAKGYLQTPGIDYEDTFSPMVKPVTVRVVLSLAVHNNWCVKQLDVSNAFLNDTLNETVYMQQPPGFVDSSKPDHVCLLHKALYGPNTSLINHFISALNAQFSLKDLGPIHYFLGVEVYRDHHGMYLNQSKYITDLLTKVHMEGAKSCPNPTSFISKLSLHDGDPFEDVTLYRSTIGALQYLSLTRHDVAYITNKLSQFLQAPTVKHWEACKRLLRYLKGTLTEGIWLRPTDNLHLKGYTDADWASCIDDRRSTSGYLMFLGDNLVSYWSAKKQHVVARSSTESEFRALANAATEVQWLLSLLSELQISQSKPPVLWVDNQGVTALAANPVFHARCKHIEIDLHFVRDQILAK</sequence>
<dbReference type="PANTHER" id="PTHR11439:SF500">
    <property type="entry name" value="RNA-DIRECTED DNA POLYMERASE"/>
    <property type="match status" value="1"/>
</dbReference>
<feature type="compositionally biased region" description="Polar residues" evidence="1">
    <location>
        <begin position="50"/>
        <end position="64"/>
    </location>
</feature>
<dbReference type="PANTHER" id="PTHR11439">
    <property type="entry name" value="GAG-POL-RELATED RETROTRANSPOSON"/>
    <property type="match status" value="1"/>
</dbReference>
<accession>A0A803PDQ6</accession>
<evidence type="ECO:0000313" key="4">
    <source>
        <dbReference type="Proteomes" id="UP000596661"/>
    </source>
</evidence>
<dbReference type="Gramene" id="evm.model.04.1587">
    <property type="protein sequence ID" value="cds.evm.model.04.1587"/>
    <property type="gene ID" value="evm.TU.04.1587"/>
</dbReference>
<reference evidence="3" key="1">
    <citation type="submission" date="2018-11" db="EMBL/GenBank/DDBJ databases">
        <authorList>
            <person name="Grassa J C."/>
        </authorList>
    </citation>
    <scope>NUCLEOTIDE SEQUENCE [LARGE SCALE GENOMIC DNA]</scope>
</reference>
<protein>
    <recommendedName>
        <fullName evidence="2">Reverse transcriptase Ty1/copia-type domain-containing protein</fullName>
    </recommendedName>
</protein>
<dbReference type="SUPFAM" id="SSF56672">
    <property type="entry name" value="DNA/RNA polymerases"/>
    <property type="match status" value="1"/>
</dbReference>
<dbReference type="InterPro" id="IPR043502">
    <property type="entry name" value="DNA/RNA_pol_sf"/>
</dbReference>
<feature type="domain" description="Reverse transcriptase Ty1/copia-type" evidence="2">
    <location>
        <begin position="263"/>
        <end position="328"/>
    </location>
</feature>
<evidence type="ECO:0000256" key="1">
    <source>
        <dbReference type="SAM" id="MobiDB-lite"/>
    </source>
</evidence>
<feature type="region of interest" description="Disordered" evidence="1">
    <location>
        <begin position="1"/>
        <end position="91"/>
    </location>
</feature>
<evidence type="ECO:0000259" key="2">
    <source>
        <dbReference type="Pfam" id="PF07727"/>
    </source>
</evidence>
<feature type="compositionally biased region" description="Polar residues" evidence="1">
    <location>
        <begin position="71"/>
        <end position="91"/>
    </location>
</feature>
<feature type="domain" description="Reverse transcriptase Ty1/copia-type" evidence="2">
    <location>
        <begin position="140"/>
        <end position="261"/>
    </location>
</feature>
<dbReference type="EnsemblPlants" id="evm.model.04.1587">
    <property type="protein sequence ID" value="cds.evm.model.04.1587"/>
    <property type="gene ID" value="evm.TU.04.1587"/>
</dbReference>
<dbReference type="InterPro" id="IPR013103">
    <property type="entry name" value="RVT_2"/>
</dbReference>